<gene>
    <name evidence="1" type="ORF">PPENT_87.1.T0510134</name>
</gene>
<accession>A0A8S1UZF0</accession>
<name>A0A8S1UZF0_9CILI</name>
<organism evidence="1 2">
    <name type="scientific">Paramecium pentaurelia</name>
    <dbReference type="NCBI Taxonomy" id="43138"/>
    <lineage>
        <taxon>Eukaryota</taxon>
        <taxon>Sar</taxon>
        <taxon>Alveolata</taxon>
        <taxon>Ciliophora</taxon>
        <taxon>Intramacronucleata</taxon>
        <taxon>Oligohymenophorea</taxon>
        <taxon>Peniculida</taxon>
        <taxon>Parameciidae</taxon>
        <taxon>Paramecium</taxon>
    </lineage>
</organism>
<dbReference type="AlphaFoldDB" id="A0A8S1UZF0"/>
<proteinExistence type="predicted"/>
<evidence type="ECO:0000313" key="2">
    <source>
        <dbReference type="Proteomes" id="UP000689195"/>
    </source>
</evidence>
<sequence>MSKKEQFPYQLSVNMLSLVSIHEYEHKPKRIGREQYVQLIALKSSNLIMFKPIKEPHNKPYFKFNQSIHNLTLQKQEMSSNLILRALQKQQNVGTVMTPNKIETILGVLLSILEVYYNSFSDINLAFCF</sequence>
<reference evidence="1" key="1">
    <citation type="submission" date="2021-01" db="EMBL/GenBank/DDBJ databases">
        <authorList>
            <consortium name="Genoscope - CEA"/>
            <person name="William W."/>
        </authorList>
    </citation>
    <scope>NUCLEOTIDE SEQUENCE</scope>
</reference>
<dbReference type="Proteomes" id="UP000689195">
    <property type="component" value="Unassembled WGS sequence"/>
</dbReference>
<protein>
    <submittedName>
        <fullName evidence="1">Uncharacterized protein</fullName>
    </submittedName>
</protein>
<comment type="caution">
    <text evidence="1">The sequence shown here is derived from an EMBL/GenBank/DDBJ whole genome shotgun (WGS) entry which is preliminary data.</text>
</comment>
<evidence type="ECO:0000313" key="1">
    <source>
        <dbReference type="EMBL" id="CAD8169563.1"/>
    </source>
</evidence>
<dbReference type="EMBL" id="CAJJDO010000051">
    <property type="protein sequence ID" value="CAD8169563.1"/>
    <property type="molecule type" value="Genomic_DNA"/>
</dbReference>
<keyword evidence="2" id="KW-1185">Reference proteome</keyword>